<keyword evidence="3" id="KW-0238">DNA-binding</keyword>
<dbReference type="InterPro" id="IPR011598">
    <property type="entry name" value="bHLH_dom"/>
</dbReference>
<evidence type="ECO:0000256" key="2">
    <source>
        <dbReference type="ARBA" id="ARBA00023015"/>
    </source>
</evidence>
<dbReference type="PANTHER" id="PTHR45855">
    <property type="entry name" value="TRANSCRIPTION FACTOR PIF1-RELATED"/>
    <property type="match status" value="1"/>
</dbReference>
<dbReference type="Pfam" id="PF00010">
    <property type="entry name" value="HLH"/>
    <property type="match status" value="1"/>
</dbReference>
<dbReference type="InterPro" id="IPR036638">
    <property type="entry name" value="HLH_DNA-bd_sf"/>
</dbReference>
<reference evidence="7 9" key="1">
    <citation type="journal article" date="2012" name="Nat. Biotechnol.">
        <title>Reference genome sequence of the model plant Setaria.</title>
        <authorList>
            <person name="Bennetzen J.L."/>
            <person name="Schmutz J."/>
            <person name="Wang H."/>
            <person name="Percifield R."/>
            <person name="Hawkins J."/>
            <person name="Pontaroli A.C."/>
            <person name="Estep M."/>
            <person name="Feng L."/>
            <person name="Vaughn J.N."/>
            <person name="Grimwood J."/>
            <person name="Jenkins J."/>
            <person name="Barry K."/>
            <person name="Lindquist E."/>
            <person name="Hellsten U."/>
            <person name="Deshpande S."/>
            <person name="Wang X."/>
            <person name="Wu X."/>
            <person name="Mitros T."/>
            <person name="Triplett J."/>
            <person name="Yang X."/>
            <person name="Ye C.Y."/>
            <person name="Mauro-Herrera M."/>
            <person name="Wang L."/>
            <person name="Li P."/>
            <person name="Sharma M."/>
            <person name="Sharma R."/>
            <person name="Ronald P.C."/>
            <person name="Panaud O."/>
            <person name="Kellogg E.A."/>
            <person name="Brutnell T.P."/>
            <person name="Doust A.N."/>
            <person name="Tuskan G.A."/>
            <person name="Rokhsar D."/>
            <person name="Devos K.M."/>
        </authorList>
    </citation>
    <scope>NUCLEOTIDE SEQUENCE [LARGE SCALE GENOMIC DNA]</scope>
    <source>
        <strain evidence="9">cv. Yugu1</strain>
        <strain evidence="7">Yugu1</strain>
    </source>
</reference>
<dbReference type="AlphaFoldDB" id="K3ZDG6"/>
<keyword evidence="4" id="KW-0804">Transcription</keyword>
<dbReference type="PROSITE" id="PS50888">
    <property type="entry name" value="BHLH"/>
    <property type="match status" value="1"/>
</dbReference>
<sequence length="323" mass="34281">MNYPGHDAAADPWCFAAGDYTSSSFADMVPGYSTDDPFELVWGQGGGAGAPGSTTTMQPAAESCRLWSPPPEVPFDPPSEDEMAAWLCAIVKGEELVAFNAAGRDVPPVPKRSSGSSTTTTSGTKEKLPKTEVMGTKQEIRKPPAVRESSRSHHGEAHKLTEKRRRHKINERLRTLQQLVPGCDKSNQASTLDQTIQYMKSLQHHVQEMSGVGPARPAAVPVVPPQYAPPMAPVAVPTMMPAAPMVLAPVPTTMVPFGAMVQLPHYPAAVVPVMMPAAAAHLYPAAAPVRAAVAPGSAESSVTRRHGSSRSKGKCGSSLRKKH</sequence>
<dbReference type="InterPro" id="IPR031066">
    <property type="entry name" value="bHLH_ALC-like_plant"/>
</dbReference>
<protein>
    <recommendedName>
        <fullName evidence="6">BHLH domain-containing protein</fullName>
    </recommendedName>
</protein>
<organism evidence="8 9">
    <name type="scientific">Setaria italica</name>
    <name type="common">Foxtail millet</name>
    <name type="synonym">Panicum italicum</name>
    <dbReference type="NCBI Taxonomy" id="4555"/>
    <lineage>
        <taxon>Eukaryota</taxon>
        <taxon>Viridiplantae</taxon>
        <taxon>Streptophyta</taxon>
        <taxon>Embryophyta</taxon>
        <taxon>Tracheophyta</taxon>
        <taxon>Spermatophyta</taxon>
        <taxon>Magnoliopsida</taxon>
        <taxon>Liliopsida</taxon>
        <taxon>Poales</taxon>
        <taxon>Poaceae</taxon>
        <taxon>PACMAD clade</taxon>
        <taxon>Panicoideae</taxon>
        <taxon>Panicodae</taxon>
        <taxon>Paniceae</taxon>
        <taxon>Cenchrinae</taxon>
        <taxon>Setaria</taxon>
    </lineage>
</organism>
<accession>K3ZDG6</accession>
<evidence type="ECO:0000259" key="6">
    <source>
        <dbReference type="PROSITE" id="PS50888"/>
    </source>
</evidence>
<evidence type="ECO:0000256" key="1">
    <source>
        <dbReference type="ARBA" id="ARBA00005510"/>
    </source>
</evidence>
<dbReference type="SUPFAM" id="SSF47459">
    <property type="entry name" value="HLH, helix-loop-helix DNA-binding domain"/>
    <property type="match status" value="1"/>
</dbReference>
<evidence type="ECO:0000313" key="9">
    <source>
        <dbReference type="Proteomes" id="UP000004995"/>
    </source>
</evidence>
<dbReference type="EnsemblPlants" id="KQL17069">
    <property type="protein sequence ID" value="KQL17069"/>
    <property type="gene ID" value="SETIT_024602mg"/>
</dbReference>
<dbReference type="OrthoDB" id="695860at2759"/>
<feature type="domain" description="BHLH" evidence="6">
    <location>
        <begin position="153"/>
        <end position="202"/>
    </location>
</feature>
<dbReference type="SMART" id="SM00353">
    <property type="entry name" value="HLH"/>
    <property type="match status" value="1"/>
</dbReference>
<feature type="compositionally biased region" description="Basic residues" evidence="5">
    <location>
        <begin position="303"/>
        <end position="323"/>
    </location>
</feature>
<dbReference type="GO" id="GO:0046983">
    <property type="term" value="F:protein dimerization activity"/>
    <property type="evidence" value="ECO:0007669"/>
    <property type="project" value="InterPro"/>
</dbReference>
<dbReference type="Gene3D" id="4.10.280.10">
    <property type="entry name" value="Helix-loop-helix DNA-binding domain"/>
    <property type="match status" value="1"/>
</dbReference>
<comment type="similarity">
    <text evidence="1">Belongs to the bHLH protein family.</text>
</comment>
<evidence type="ECO:0000313" key="8">
    <source>
        <dbReference type="EnsemblPlants" id="KQL17069"/>
    </source>
</evidence>
<dbReference type="GO" id="GO:0005634">
    <property type="term" value="C:nucleus"/>
    <property type="evidence" value="ECO:0000318"/>
    <property type="project" value="GO_Central"/>
</dbReference>
<dbReference type="Gramene" id="KQL17069">
    <property type="protein sequence ID" value="KQL17069"/>
    <property type="gene ID" value="SETIT_024602mg"/>
</dbReference>
<dbReference type="EMBL" id="AGNK02002104">
    <property type="status" value="NOT_ANNOTATED_CDS"/>
    <property type="molecule type" value="Genomic_DNA"/>
</dbReference>
<dbReference type="eggNOG" id="ENOG502S96C">
    <property type="taxonomic scope" value="Eukaryota"/>
</dbReference>
<reference evidence="7" key="2">
    <citation type="submission" date="2015-07" db="EMBL/GenBank/DDBJ databases">
        <authorList>
            <person name="Noorani M."/>
        </authorList>
    </citation>
    <scope>NUCLEOTIDE SEQUENCE</scope>
    <source>
        <strain evidence="7">Yugu1</strain>
    </source>
</reference>
<dbReference type="EMBL" id="CM003530">
    <property type="protein sequence ID" value="RCV19360.1"/>
    <property type="molecule type" value="Genomic_DNA"/>
</dbReference>
<dbReference type="PANTHER" id="PTHR45855:SF24">
    <property type="entry name" value="HELIX-LOOP-HELIX DNA-BINDING DOMAIN CONTAINING PROTEIN, EXPRESSED"/>
    <property type="match status" value="1"/>
</dbReference>
<evidence type="ECO:0000313" key="7">
    <source>
        <dbReference type="EMBL" id="RCV19360.1"/>
    </source>
</evidence>
<dbReference type="FunCoup" id="K3ZDG6">
    <property type="interactions" value="90"/>
</dbReference>
<evidence type="ECO:0000256" key="3">
    <source>
        <dbReference type="ARBA" id="ARBA00023125"/>
    </source>
</evidence>
<dbReference type="OMA" id="WLCAIVK"/>
<feature type="compositionally biased region" description="Low complexity" evidence="5">
    <location>
        <begin position="113"/>
        <end position="123"/>
    </location>
</feature>
<feature type="region of interest" description="Disordered" evidence="5">
    <location>
        <begin position="295"/>
        <end position="323"/>
    </location>
</feature>
<proteinExistence type="inferred from homology"/>
<evidence type="ECO:0000256" key="4">
    <source>
        <dbReference type="ARBA" id="ARBA00023163"/>
    </source>
</evidence>
<keyword evidence="9" id="KW-1185">Reference proteome</keyword>
<feature type="compositionally biased region" description="Basic and acidic residues" evidence="5">
    <location>
        <begin position="148"/>
        <end position="160"/>
    </location>
</feature>
<feature type="region of interest" description="Disordered" evidence="5">
    <location>
        <begin position="104"/>
        <end position="163"/>
    </location>
</feature>
<dbReference type="HOGENOM" id="CLU_074697_0_0_1"/>
<reference evidence="8" key="3">
    <citation type="submission" date="2018-08" db="UniProtKB">
        <authorList>
            <consortium name="EnsemblPlants"/>
        </authorList>
    </citation>
    <scope>IDENTIFICATION</scope>
    <source>
        <strain evidence="8">Yugu1</strain>
    </source>
</reference>
<gene>
    <name evidence="7" type="ORF">SETIT_3G377300v2</name>
</gene>
<name>K3ZDG6_SETIT</name>
<dbReference type="STRING" id="4555.K3ZDG6"/>
<keyword evidence="2" id="KW-0805">Transcription regulation</keyword>
<dbReference type="GO" id="GO:0003677">
    <property type="term" value="F:DNA binding"/>
    <property type="evidence" value="ECO:0007669"/>
    <property type="project" value="UniProtKB-KW"/>
</dbReference>
<evidence type="ECO:0000256" key="5">
    <source>
        <dbReference type="SAM" id="MobiDB-lite"/>
    </source>
</evidence>
<dbReference type="Proteomes" id="UP000004995">
    <property type="component" value="Unassembled WGS sequence"/>
</dbReference>